<reference evidence="2" key="2">
    <citation type="submission" date="2023-11" db="EMBL/GenBank/DDBJ databases">
        <title>MicrobeMod: A computational toolkit for identifying prokaryotic methylation and restriction-modification with nanopore sequencing.</title>
        <authorList>
            <person name="Crits-Christoph A."/>
            <person name="Kang S.C."/>
            <person name="Lee H."/>
            <person name="Ostrov N."/>
        </authorList>
    </citation>
    <scope>NUCLEOTIDE SEQUENCE</scope>
    <source>
        <strain evidence="2">ATCC 51242</strain>
    </source>
</reference>
<dbReference type="RefSeq" id="WP_041339067.1">
    <property type="nucleotide sequence ID" value="NZ_CP007516.1"/>
</dbReference>
<dbReference type="InterPro" id="IPR013785">
    <property type="entry name" value="Aldolase_TIM"/>
</dbReference>
<dbReference type="EMBL" id="CP007516">
    <property type="protein sequence ID" value="AHY48307.1"/>
    <property type="molecule type" value="Genomic_DNA"/>
</dbReference>
<dbReference type="PANTHER" id="PTHR47916:SF1">
    <property type="entry name" value="3-HYDROXY-5-PHOSPHONOOXYPENTANE-2,4-DIONE THIOLASE"/>
    <property type="match status" value="1"/>
</dbReference>
<geneLocation type="plasmid" evidence="1">
    <name>2</name>
</geneLocation>
<dbReference type="InterPro" id="IPR041720">
    <property type="entry name" value="FbaB-like"/>
</dbReference>
<dbReference type="Pfam" id="PF01791">
    <property type="entry name" value="DeoC"/>
    <property type="match status" value="1"/>
</dbReference>
<keyword evidence="1" id="KW-0614">Plasmid</keyword>
<evidence type="ECO:0000313" key="3">
    <source>
        <dbReference type="Proteomes" id="UP000025229"/>
    </source>
</evidence>
<sequence length="266" mass="28137">MSGAEMRLGRMFDRRSGRAFITAYDHGTSIRMPAEEGGARATVEKIVAGEPDGVLISPGMLKRTADLFAFRGAPVPIVRTDWTVLDRRMKDVGERYRTLVEPEEAQALGAGAIVVYLIQGPETGETFADNVRAVSTAAAQADRLGLPFVVEATLWGSRIREKKDPDLLAYGCRIASELGADAVKTEYTGDPDTMRDVIAACPVPVLTLGGAKSGSEDDVVASATGAIEAGAKGIIFGRNVWMADDPVAMSRRLAEAVHGEAAGGGE</sequence>
<dbReference type="PIRSF" id="PIRSF038992">
    <property type="entry name" value="Aldolase_Ia"/>
    <property type="match status" value="1"/>
</dbReference>
<proteinExistence type="predicted"/>
<reference evidence="1 3" key="1">
    <citation type="submission" date="2014-03" db="EMBL/GenBank/DDBJ databases">
        <title>Complete genome sequence of the Radio-Resistant Rubrobacter radiotolerans RSPS-4.</title>
        <authorList>
            <person name="Egas C.C."/>
            <person name="Barroso C.C."/>
            <person name="Froufe H.J.C."/>
            <person name="Pacheco J.J."/>
            <person name="Albuquerque L.L."/>
            <person name="da Costa M.M.S."/>
        </authorList>
    </citation>
    <scope>NUCLEOTIDE SEQUENCE [LARGE SCALE GENOMIC DNA]</scope>
    <source>
        <strain evidence="1 3">RSPS-4</strain>
        <plasmid evidence="1 3">2</plasmid>
    </source>
</reference>
<dbReference type="HOGENOM" id="CLU_057069_2_1_11"/>
<dbReference type="SUPFAM" id="SSF51569">
    <property type="entry name" value="Aldolase"/>
    <property type="match status" value="1"/>
</dbReference>
<dbReference type="SMART" id="SM01133">
    <property type="entry name" value="DeoC"/>
    <property type="match status" value="1"/>
</dbReference>
<evidence type="ECO:0000313" key="2">
    <source>
        <dbReference type="EMBL" id="MDX5895580.1"/>
    </source>
</evidence>
<dbReference type="Proteomes" id="UP000025229">
    <property type="component" value="Plasmid 2"/>
</dbReference>
<dbReference type="GO" id="GO:0004332">
    <property type="term" value="F:fructose-bisphosphate aldolase activity"/>
    <property type="evidence" value="ECO:0007669"/>
    <property type="project" value="InterPro"/>
</dbReference>
<accession>A0A023X785</accession>
<dbReference type="eggNOG" id="COG1830">
    <property type="taxonomic scope" value="Bacteria"/>
</dbReference>
<dbReference type="KEGG" id="rrd:RradSPS_3024"/>
<dbReference type="InterPro" id="IPR002915">
    <property type="entry name" value="DeoC/FbaB/LacD_aldolase"/>
</dbReference>
<organism evidence="1 3">
    <name type="scientific">Rubrobacter radiotolerans</name>
    <name type="common">Arthrobacter radiotolerans</name>
    <dbReference type="NCBI Taxonomy" id="42256"/>
    <lineage>
        <taxon>Bacteria</taxon>
        <taxon>Bacillati</taxon>
        <taxon>Actinomycetota</taxon>
        <taxon>Rubrobacteria</taxon>
        <taxon>Rubrobacterales</taxon>
        <taxon>Rubrobacteraceae</taxon>
        <taxon>Rubrobacter</taxon>
    </lineage>
</organism>
<protein>
    <submittedName>
        <fullName evidence="1">DhnA-type fructose-16-bisphosphate aldolase-related enzyme</fullName>
    </submittedName>
</protein>
<dbReference type="Proteomes" id="UP001281130">
    <property type="component" value="Unassembled WGS sequence"/>
</dbReference>
<dbReference type="EMBL" id="JAWXXX010000003">
    <property type="protein sequence ID" value="MDX5895580.1"/>
    <property type="molecule type" value="Genomic_DNA"/>
</dbReference>
<dbReference type="AlphaFoldDB" id="A0A023X785"/>
<evidence type="ECO:0000313" key="1">
    <source>
        <dbReference type="EMBL" id="AHY48307.1"/>
    </source>
</evidence>
<keyword evidence="3" id="KW-1185">Reference proteome</keyword>
<dbReference type="Gene3D" id="3.20.20.70">
    <property type="entry name" value="Aldolase class I"/>
    <property type="match status" value="1"/>
</dbReference>
<gene>
    <name evidence="1" type="ORF">RradSPS_3024</name>
    <name evidence="2" type="ORF">SIL72_16240</name>
</gene>
<dbReference type="InterPro" id="IPR050456">
    <property type="entry name" value="DeoC/FbaB_aldolase"/>
</dbReference>
<dbReference type="OrthoDB" id="9771504at2"/>
<dbReference type="PANTHER" id="PTHR47916">
    <property type="entry name" value="FRUCTOSE-BISPHOSPHATE ALDOLASE CLASS 1"/>
    <property type="match status" value="1"/>
</dbReference>
<name>A0A023X785_RUBRA</name>